<dbReference type="PANTHER" id="PTHR36451">
    <property type="entry name" value="PAPS-DEPENDENT SULFOTRANSFERASE STF3"/>
    <property type="match status" value="1"/>
</dbReference>
<evidence type="ECO:0000313" key="1">
    <source>
        <dbReference type="EMBL" id="SUZ72250.1"/>
    </source>
</evidence>
<protein>
    <recommendedName>
        <fullName evidence="2">Sulfotransferase domain-containing protein</fullName>
    </recommendedName>
</protein>
<dbReference type="InterPro" id="IPR027417">
    <property type="entry name" value="P-loop_NTPase"/>
</dbReference>
<dbReference type="Pfam" id="PF13469">
    <property type="entry name" value="Sulfotransfer_3"/>
    <property type="match status" value="1"/>
</dbReference>
<dbReference type="PANTHER" id="PTHR36451:SF1">
    <property type="entry name" value="OMEGA-HYDROXY-BETA-DIHYDROMENAQUINONE-9 SULFOTRANSFERASE STF3"/>
    <property type="match status" value="1"/>
</dbReference>
<reference evidence="1" key="1">
    <citation type="submission" date="2018-05" db="EMBL/GenBank/DDBJ databases">
        <authorList>
            <person name="Lanie J.A."/>
            <person name="Ng W.-L."/>
            <person name="Kazmierczak K.M."/>
            <person name="Andrzejewski T.M."/>
            <person name="Davidsen T.M."/>
            <person name="Wayne K.J."/>
            <person name="Tettelin H."/>
            <person name="Glass J.I."/>
            <person name="Rusch D."/>
            <person name="Podicherti R."/>
            <person name="Tsui H.-C.T."/>
            <person name="Winkler M.E."/>
        </authorList>
    </citation>
    <scope>NUCLEOTIDE SEQUENCE</scope>
</reference>
<accession>A0A381PZF8</accession>
<sequence>VNYLLSEKSLLSKFKGNLGEDDYKEPLTVLLDSLNNEANLSLIGKIALRYQITSHLKIRSKIFEFVDGKELKKPASPIFVIGLPRSGTTYLFNLLSLDSNHRSPLVWEMFFPFPLVEQHTRAYKRRIKKTDLLMFFQRKLIPDLDAVHPIQSTDPEECLLITPFSLKSLLYSYMARIPSYEDYLKKADEASVLLWHSRFLQVLENLNRPKRWLLKDPGHIGRLHEILAVYPEASFIQIHRDPVETIPSICSLTEKTRSPFTNLIDKNEIGSRTLSYWEESLAKGEKEKSSISQDKFINVKFEDFIVKPIEQIKAIYSQLDLNLDKETERKMIDFTQKLKKAEKVEHSYGLSEFGLSKESVQNTLSKYISF</sequence>
<dbReference type="InterPro" id="IPR052736">
    <property type="entry name" value="Stf3_sulfotransferase"/>
</dbReference>
<gene>
    <name evidence="1" type="ORF">METZ01_LOCUS25104</name>
</gene>
<feature type="non-terminal residue" evidence="1">
    <location>
        <position position="1"/>
    </location>
</feature>
<name>A0A381PZF8_9ZZZZ</name>
<organism evidence="1">
    <name type="scientific">marine metagenome</name>
    <dbReference type="NCBI Taxonomy" id="408172"/>
    <lineage>
        <taxon>unclassified sequences</taxon>
        <taxon>metagenomes</taxon>
        <taxon>ecological metagenomes</taxon>
    </lineage>
</organism>
<dbReference type="EMBL" id="UINC01001148">
    <property type="protein sequence ID" value="SUZ72250.1"/>
    <property type="molecule type" value="Genomic_DNA"/>
</dbReference>
<dbReference type="Gene3D" id="3.40.50.300">
    <property type="entry name" value="P-loop containing nucleotide triphosphate hydrolases"/>
    <property type="match status" value="1"/>
</dbReference>
<dbReference type="AlphaFoldDB" id="A0A381PZF8"/>
<dbReference type="SUPFAM" id="SSF52540">
    <property type="entry name" value="P-loop containing nucleoside triphosphate hydrolases"/>
    <property type="match status" value="1"/>
</dbReference>
<evidence type="ECO:0008006" key="2">
    <source>
        <dbReference type="Google" id="ProtNLM"/>
    </source>
</evidence>
<proteinExistence type="predicted"/>